<dbReference type="HOGENOM" id="CLU_2706389_0_0_1"/>
<accession>R0K342</accession>
<gene>
    <name evidence="2" type="ORF">SETTUDRAFT_164328</name>
</gene>
<feature type="region of interest" description="Disordered" evidence="1">
    <location>
        <begin position="35"/>
        <end position="73"/>
    </location>
</feature>
<feature type="compositionally biased region" description="Basic and acidic residues" evidence="1">
    <location>
        <begin position="45"/>
        <end position="55"/>
    </location>
</feature>
<evidence type="ECO:0000313" key="3">
    <source>
        <dbReference type="Proteomes" id="UP000016935"/>
    </source>
</evidence>
<dbReference type="AlphaFoldDB" id="R0K342"/>
<reference evidence="2 3" key="2">
    <citation type="journal article" date="2013" name="PLoS Genet.">
        <title>Comparative genome structure, secondary metabolite, and effector coding capacity across Cochliobolus pathogens.</title>
        <authorList>
            <person name="Condon B.J."/>
            <person name="Leng Y."/>
            <person name="Wu D."/>
            <person name="Bushley K.E."/>
            <person name="Ohm R.A."/>
            <person name="Otillar R."/>
            <person name="Martin J."/>
            <person name="Schackwitz W."/>
            <person name="Grimwood J."/>
            <person name="MohdZainudin N."/>
            <person name="Xue C."/>
            <person name="Wang R."/>
            <person name="Manning V.A."/>
            <person name="Dhillon B."/>
            <person name="Tu Z.J."/>
            <person name="Steffenson B.J."/>
            <person name="Salamov A."/>
            <person name="Sun H."/>
            <person name="Lowry S."/>
            <person name="LaButti K."/>
            <person name="Han J."/>
            <person name="Copeland A."/>
            <person name="Lindquist E."/>
            <person name="Barry K."/>
            <person name="Schmutz J."/>
            <person name="Baker S.E."/>
            <person name="Ciuffetti L.M."/>
            <person name="Grigoriev I.V."/>
            <person name="Zhong S."/>
            <person name="Turgeon B.G."/>
        </authorList>
    </citation>
    <scope>NUCLEOTIDE SEQUENCE [LARGE SCALE GENOMIC DNA]</scope>
    <source>
        <strain evidence="3">28A</strain>
    </source>
</reference>
<sequence length="73" mass="8429">MEQEKKKNPLAVMHSLLNRLHKRLLAPGGLNLYATPKARTIQPKRNQDRHEEEHTWPPLHTSSGHHPRSEEPG</sequence>
<dbReference type="GeneID" id="19399097"/>
<protein>
    <submittedName>
        <fullName evidence="2">Uncharacterized protein</fullName>
    </submittedName>
</protein>
<name>R0K342_EXST2</name>
<dbReference type="Proteomes" id="UP000016935">
    <property type="component" value="Unassembled WGS sequence"/>
</dbReference>
<proteinExistence type="predicted"/>
<dbReference type="EMBL" id="KB908814">
    <property type="protein sequence ID" value="EOA84014.1"/>
    <property type="molecule type" value="Genomic_DNA"/>
</dbReference>
<keyword evidence="3" id="KW-1185">Reference proteome</keyword>
<evidence type="ECO:0000256" key="1">
    <source>
        <dbReference type="SAM" id="MobiDB-lite"/>
    </source>
</evidence>
<organism evidence="2 3">
    <name type="scientific">Exserohilum turcicum (strain 28A)</name>
    <name type="common">Northern leaf blight fungus</name>
    <name type="synonym">Setosphaeria turcica</name>
    <dbReference type="NCBI Taxonomy" id="671987"/>
    <lineage>
        <taxon>Eukaryota</taxon>
        <taxon>Fungi</taxon>
        <taxon>Dikarya</taxon>
        <taxon>Ascomycota</taxon>
        <taxon>Pezizomycotina</taxon>
        <taxon>Dothideomycetes</taxon>
        <taxon>Pleosporomycetidae</taxon>
        <taxon>Pleosporales</taxon>
        <taxon>Pleosporineae</taxon>
        <taxon>Pleosporaceae</taxon>
        <taxon>Exserohilum</taxon>
    </lineage>
</organism>
<reference evidence="2 3" key="1">
    <citation type="journal article" date="2012" name="PLoS Pathog.">
        <title>Diverse lifestyles and strategies of plant pathogenesis encoded in the genomes of eighteen Dothideomycetes fungi.</title>
        <authorList>
            <person name="Ohm R.A."/>
            <person name="Feau N."/>
            <person name="Henrissat B."/>
            <person name="Schoch C.L."/>
            <person name="Horwitz B.A."/>
            <person name="Barry K.W."/>
            <person name="Condon B.J."/>
            <person name="Copeland A.C."/>
            <person name="Dhillon B."/>
            <person name="Glaser F."/>
            <person name="Hesse C.N."/>
            <person name="Kosti I."/>
            <person name="LaButti K."/>
            <person name="Lindquist E.A."/>
            <person name="Lucas S."/>
            <person name="Salamov A.A."/>
            <person name="Bradshaw R.E."/>
            <person name="Ciuffetti L."/>
            <person name="Hamelin R.C."/>
            <person name="Kema G.H.J."/>
            <person name="Lawrence C."/>
            <person name="Scott J.A."/>
            <person name="Spatafora J.W."/>
            <person name="Turgeon B.G."/>
            <person name="de Wit P.J.G.M."/>
            <person name="Zhong S."/>
            <person name="Goodwin S.B."/>
            <person name="Grigoriev I.V."/>
        </authorList>
    </citation>
    <scope>NUCLEOTIDE SEQUENCE [LARGE SCALE GENOMIC DNA]</scope>
    <source>
        <strain evidence="3">28A</strain>
    </source>
</reference>
<dbReference type="RefSeq" id="XP_008028437.1">
    <property type="nucleotide sequence ID" value="XM_008030246.1"/>
</dbReference>
<evidence type="ECO:0000313" key="2">
    <source>
        <dbReference type="EMBL" id="EOA84014.1"/>
    </source>
</evidence>